<proteinExistence type="predicted"/>
<dbReference type="AlphaFoldDB" id="A0A238UD85"/>
<organism evidence="2 3">
    <name type="scientific">Tenacibaculum jejuense</name>
    <dbReference type="NCBI Taxonomy" id="584609"/>
    <lineage>
        <taxon>Bacteria</taxon>
        <taxon>Pseudomonadati</taxon>
        <taxon>Bacteroidota</taxon>
        <taxon>Flavobacteriia</taxon>
        <taxon>Flavobacteriales</taxon>
        <taxon>Flavobacteriaceae</taxon>
        <taxon>Tenacibaculum</taxon>
    </lineage>
</organism>
<dbReference type="OrthoDB" id="9113831at2"/>
<gene>
    <name evidence="2" type="ORF">TJEJU_2878</name>
</gene>
<protein>
    <recommendedName>
        <fullName evidence="4">Phage tail collar domain-containing protein</fullName>
    </recommendedName>
</protein>
<feature type="region of interest" description="Disordered" evidence="1">
    <location>
        <begin position="180"/>
        <end position="272"/>
    </location>
</feature>
<dbReference type="KEGG" id="tje:TJEJU_2878"/>
<evidence type="ECO:0008006" key="4">
    <source>
        <dbReference type="Google" id="ProtNLM"/>
    </source>
</evidence>
<dbReference type="CDD" id="cd22641">
    <property type="entry name" value="C24-like"/>
    <property type="match status" value="1"/>
</dbReference>
<keyword evidence="3" id="KW-1185">Reference proteome</keyword>
<name>A0A238UD85_9FLAO</name>
<accession>A0A238UD85</accession>
<evidence type="ECO:0000313" key="2">
    <source>
        <dbReference type="EMBL" id="SNR16548.1"/>
    </source>
</evidence>
<dbReference type="Proteomes" id="UP000215214">
    <property type="component" value="Chromosome TJEJU"/>
</dbReference>
<sequence length="360" mass="38551">MNRLDLFDGGFPLATETLDFLQGQSQMAATLTALGGSDTYILSGVTTQGSNVTNGMIVYKGEILPFTGGPIQSNVTIIEDKEQVTYQTDQDGDGLGDEKSAYVRRRAEFGTSGVETFNFSELKPFIQGVVNQMFTTFFKDVRLPYVGAIEDIPEGWELCEILSGHFPVIYDPSNSDYNVIGKTGGDNTRTLTQAQIPPHDHTGSTSTNGNHGHTGGTSTAGNHTHSGGTSSAGNHRHTGSTSTNGHHTHGIPNDYNLTPNRPDTSVREWGGHTGGIDQYVNTLGAGSHNHSFTSNYAGTHSHSISVNPAGNHTHSITTNVTGNHSHTFKTQKTGSGQAFDNRPKYKVIALIKYVGLDPIS</sequence>
<dbReference type="EMBL" id="LT899436">
    <property type="protein sequence ID" value="SNR16548.1"/>
    <property type="molecule type" value="Genomic_DNA"/>
</dbReference>
<feature type="compositionally biased region" description="Low complexity" evidence="1">
    <location>
        <begin position="203"/>
        <end position="245"/>
    </location>
</feature>
<evidence type="ECO:0000313" key="3">
    <source>
        <dbReference type="Proteomes" id="UP000215214"/>
    </source>
</evidence>
<evidence type="ECO:0000256" key="1">
    <source>
        <dbReference type="SAM" id="MobiDB-lite"/>
    </source>
</evidence>
<feature type="compositionally biased region" description="Polar residues" evidence="1">
    <location>
        <begin position="185"/>
        <end position="195"/>
    </location>
</feature>
<dbReference type="RefSeq" id="WP_095073185.1">
    <property type="nucleotide sequence ID" value="NZ_LT899436.1"/>
</dbReference>
<reference evidence="2 3" key="1">
    <citation type="submission" date="2017-07" db="EMBL/GenBank/DDBJ databases">
        <authorList>
            <person name="Sun Z.S."/>
            <person name="Albrecht U."/>
            <person name="Echele G."/>
            <person name="Lee C.C."/>
        </authorList>
    </citation>
    <scope>NUCLEOTIDE SEQUENCE [LARGE SCALE GENOMIC DNA]</scope>
    <source>
        <strain evidence="3">type strain: KCTC 22618</strain>
    </source>
</reference>